<feature type="transmembrane region" description="Helical" evidence="1">
    <location>
        <begin position="133"/>
        <end position="154"/>
    </location>
</feature>
<keyword evidence="1" id="KW-0812">Transmembrane</keyword>
<feature type="transmembrane region" description="Helical" evidence="1">
    <location>
        <begin position="166"/>
        <end position="184"/>
    </location>
</feature>
<proteinExistence type="predicted"/>
<gene>
    <name evidence="2" type="ORF">Anas_03305</name>
</gene>
<evidence type="ECO:0000313" key="3">
    <source>
        <dbReference type="Proteomes" id="UP000326759"/>
    </source>
</evidence>
<sequence length="185" mass="20920">MDINKFICLTCNEKASSLFRCTNGSFIKLMECSSQFYIKLVLCIILSEGYVRWISFSTTKFGENVSIRNNEYYFYILCISFLLELVIFSAGLFILLPENSERSPSLFCKAVVWGQCSRLLNIASIVYDQGSNLVLYCFISFFIFVSSIQSIRAITFKGSFSTGIDVAAALTVSIIVSRLFQGFFL</sequence>
<dbReference type="EMBL" id="SEYY01019408">
    <property type="protein sequence ID" value="KAB7498286.1"/>
    <property type="molecule type" value="Genomic_DNA"/>
</dbReference>
<reference evidence="2 3" key="1">
    <citation type="journal article" date="2019" name="PLoS Biol.">
        <title>Sex chromosomes control vertical transmission of feminizing Wolbachia symbionts in an isopod.</title>
        <authorList>
            <person name="Becking T."/>
            <person name="Chebbi M.A."/>
            <person name="Giraud I."/>
            <person name="Moumen B."/>
            <person name="Laverre T."/>
            <person name="Caubet Y."/>
            <person name="Peccoud J."/>
            <person name="Gilbert C."/>
            <person name="Cordaux R."/>
        </authorList>
    </citation>
    <scope>NUCLEOTIDE SEQUENCE [LARGE SCALE GENOMIC DNA]</scope>
    <source>
        <strain evidence="2">ANa2</strain>
        <tissue evidence="2">Whole body excluding digestive tract and cuticle</tissue>
    </source>
</reference>
<evidence type="ECO:0000313" key="2">
    <source>
        <dbReference type="EMBL" id="KAB7498286.1"/>
    </source>
</evidence>
<evidence type="ECO:0000256" key="1">
    <source>
        <dbReference type="SAM" id="Phobius"/>
    </source>
</evidence>
<keyword evidence="1" id="KW-1133">Transmembrane helix</keyword>
<keyword evidence="1" id="KW-0472">Membrane</keyword>
<protein>
    <submittedName>
        <fullName evidence="2">Uncharacterized protein</fullName>
    </submittedName>
</protein>
<dbReference type="Proteomes" id="UP000326759">
    <property type="component" value="Unassembled WGS sequence"/>
</dbReference>
<dbReference type="AlphaFoldDB" id="A0A5N5SVM9"/>
<name>A0A5N5SVM9_9CRUS</name>
<organism evidence="2 3">
    <name type="scientific">Armadillidium nasatum</name>
    <dbReference type="NCBI Taxonomy" id="96803"/>
    <lineage>
        <taxon>Eukaryota</taxon>
        <taxon>Metazoa</taxon>
        <taxon>Ecdysozoa</taxon>
        <taxon>Arthropoda</taxon>
        <taxon>Crustacea</taxon>
        <taxon>Multicrustacea</taxon>
        <taxon>Malacostraca</taxon>
        <taxon>Eumalacostraca</taxon>
        <taxon>Peracarida</taxon>
        <taxon>Isopoda</taxon>
        <taxon>Oniscidea</taxon>
        <taxon>Crinocheta</taxon>
        <taxon>Armadillidiidae</taxon>
        <taxon>Armadillidium</taxon>
    </lineage>
</organism>
<feature type="transmembrane region" description="Helical" evidence="1">
    <location>
        <begin position="73"/>
        <end position="94"/>
    </location>
</feature>
<keyword evidence="3" id="KW-1185">Reference proteome</keyword>
<comment type="caution">
    <text evidence="2">The sequence shown here is derived from an EMBL/GenBank/DDBJ whole genome shotgun (WGS) entry which is preliminary data.</text>
</comment>
<dbReference type="OrthoDB" id="2192830at2759"/>
<accession>A0A5N5SVM9</accession>